<proteinExistence type="predicted"/>
<dbReference type="EMBL" id="JAYMYQ010000004">
    <property type="protein sequence ID" value="KAK7339018.1"/>
    <property type="molecule type" value="Genomic_DNA"/>
</dbReference>
<gene>
    <name evidence="1" type="ORF">VNO77_19657</name>
</gene>
<dbReference type="AlphaFoldDB" id="A0AAN9QPU2"/>
<organism evidence="1 2">
    <name type="scientific">Canavalia gladiata</name>
    <name type="common">Sword bean</name>
    <name type="synonym">Dolichos gladiatus</name>
    <dbReference type="NCBI Taxonomy" id="3824"/>
    <lineage>
        <taxon>Eukaryota</taxon>
        <taxon>Viridiplantae</taxon>
        <taxon>Streptophyta</taxon>
        <taxon>Embryophyta</taxon>
        <taxon>Tracheophyta</taxon>
        <taxon>Spermatophyta</taxon>
        <taxon>Magnoliopsida</taxon>
        <taxon>eudicotyledons</taxon>
        <taxon>Gunneridae</taxon>
        <taxon>Pentapetalae</taxon>
        <taxon>rosids</taxon>
        <taxon>fabids</taxon>
        <taxon>Fabales</taxon>
        <taxon>Fabaceae</taxon>
        <taxon>Papilionoideae</taxon>
        <taxon>50 kb inversion clade</taxon>
        <taxon>NPAAA clade</taxon>
        <taxon>indigoferoid/millettioid clade</taxon>
        <taxon>Phaseoleae</taxon>
        <taxon>Canavalia</taxon>
    </lineage>
</organism>
<reference evidence="1 2" key="1">
    <citation type="submission" date="2024-01" db="EMBL/GenBank/DDBJ databases">
        <title>The genomes of 5 underutilized Papilionoideae crops provide insights into root nodulation and disease resistanc.</title>
        <authorList>
            <person name="Jiang F."/>
        </authorList>
    </citation>
    <scope>NUCLEOTIDE SEQUENCE [LARGE SCALE GENOMIC DNA]</scope>
    <source>
        <strain evidence="1">LVBAO_FW01</strain>
        <tissue evidence="1">Leaves</tissue>
    </source>
</reference>
<sequence>MDSGDNDFIADLSRIIHANARLNVKGWWQFPSFRLFLFSTSVLHVDSIGMDNRFRVFLDVIQFVTCDYKGKPPILACTCMA</sequence>
<accession>A0AAN9QPU2</accession>
<evidence type="ECO:0000313" key="2">
    <source>
        <dbReference type="Proteomes" id="UP001367508"/>
    </source>
</evidence>
<comment type="caution">
    <text evidence="1">The sequence shown here is derived from an EMBL/GenBank/DDBJ whole genome shotgun (WGS) entry which is preliminary data.</text>
</comment>
<evidence type="ECO:0000313" key="1">
    <source>
        <dbReference type="EMBL" id="KAK7339018.1"/>
    </source>
</evidence>
<protein>
    <submittedName>
        <fullName evidence="1">Uncharacterized protein</fullName>
    </submittedName>
</protein>
<dbReference type="Proteomes" id="UP001367508">
    <property type="component" value="Unassembled WGS sequence"/>
</dbReference>
<name>A0AAN9QPU2_CANGL</name>
<keyword evidence="2" id="KW-1185">Reference proteome</keyword>